<dbReference type="EMBL" id="JAUEPS010000020">
    <property type="protein sequence ID" value="KAK0457785.1"/>
    <property type="molecule type" value="Genomic_DNA"/>
</dbReference>
<evidence type="ECO:0008006" key="4">
    <source>
        <dbReference type="Google" id="ProtNLM"/>
    </source>
</evidence>
<evidence type="ECO:0000313" key="3">
    <source>
        <dbReference type="Proteomes" id="UP001175211"/>
    </source>
</evidence>
<evidence type="ECO:0000256" key="1">
    <source>
        <dbReference type="SAM" id="MobiDB-lite"/>
    </source>
</evidence>
<organism evidence="2 3">
    <name type="scientific">Armillaria tabescens</name>
    <name type="common">Ringless honey mushroom</name>
    <name type="synonym">Agaricus tabescens</name>
    <dbReference type="NCBI Taxonomy" id="1929756"/>
    <lineage>
        <taxon>Eukaryota</taxon>
        <taxon>Fungi</taxon>
        <taxon>Dikarya</taxon>
        <taxon>Basidiomycota</taxon>
        <taxon>Agaricomycotina</taxon>
        <taxon>Agaricomycetes</taxon>
        <taxon>Agaricomycetidae</taxon>
        <taxon>Agaricales</taxon>
        <taxon>Marasmiineae</taxon>
        <taxon>Physalacriaceae</taxon>
        <taxon>Desarmillaria</taxon>
    </lineage>
</organism>
<accession>A0AA39KD63</accession>
<keyword evidence="3" id="KW-1185">Reference proteome</keyword>
<proteinExistence type="predicted"/>
<comment type="caution">
    <text evidence="2">The sequence shown here is derived from an EMBL/GenBank/DDBJ whole genome shotgun (WGS) entry which is preliminary data.</text>
</comment>
<feature type="region of interest" description="Disordered" evidence="1">
    <location>
        <begin position="1"/>
        <end position="25"/>
    </location>
</feature>
<protein>
    <recommendedName>
        <fullName evidence="4">F-box domain-containing protein</fullName>
    </recommendedName>
</protein>
<name>A0AA39KD63_ARMTA</name>
<dbReference type="AlphaFoldDB" id="A0AA39KD63"/>
<reference evidence="2" key="1">
    <citation type="submission" date="2023-06" db="EMBL/GenBank/DDBJ databases">
        <authorList>
            <consortium name="Lawrence Berkeley National Laboratory"/>
            <person name="Ahrendt S."/>
            <person name="Sahu N."/>
            <person name="Indic B."/>
            <person name="Wong-Bajracharya J."/>
            <person name="Merenyi Z."/>
            <person name="Ke H.-M."/>
            <person name="Monk M."/>
            <person name="Kocsube S."/>
            <person name="Drula E."/>
            <person name="Lipzen A."/>
            <person name="Balint B."/>
            <person name="Henrissat B."/>
            <person name="Andreopoulos B."/>
            <person name="Martin F.M."/>
            <person name="Harder C.B."/>
            <person name="Rigling D."/>
            <person name="Ford K.L."/>
            <person name="Foster G.D."/>
            <person name="Pangilinan J."/>
            <person name="Papanicolaou A."/>
            <person name="Barry K."/>
            <person name="LaButti K."/>
            <person name="Viragh M."/>
            <person name="Koriabine M."/>
            <person name="Yan M."/>
            <person name="Riley R."/>
            <person name="Champramary S."/>
            <person name="Plett K.L."/>
            <person name="Tsai I.J."/>
            <person name="Slot J."/>
            <person name="Sipos G."/>
            <person name="Plett J."/>
            <person name="Nagy L.G."/>
            <person name="Grigoriev I.V."/>
        </authorList>
    </citation>
    <scope>NUCLEOTIDE SEQUENCE</scope>
    <source>
        <strain evidence="2">CCBAS 213</strain>
    </source>
</reference>
<dbReference type="Proteomes" id="UP001175211">
    <property type="component" value="Unassembled WGS sequence"/>
</dbReference>
<evidence type="ECO:0000313" key="2">
    <source>
        <dbReference type="EMBL" id="KAK0457785.1"/>
    </source>
</evidence>
<gene>
    <name evidence="2" type="ORF">EV420DRAFT_477857</name>
</gene>
<sequence>MLSRVQPGLRSLSVPQSTTPTVDEVMPSTPHSINDDVLGVICAMLDKDELEQIVLVDKRLREISLPLLFRRVRFSFEYCEDVWKSATEDVEDMLASTVFNTVVGHTRSLDIRILNNKNEYTMPPILPSRLAEFLSAPFRQLRTLVLSIDETEAQFFDDEFGKAGIDLPTVTSLMVGAYCDFMVPLCPNVEHVATFGRVWLCSNRGRTSREHSFKLIAAVSGAKKLQHFEMYEKWSVGLLQAVYDAMPSIGTLTLDGARVIDSLLALIPILSQFKRLKTLGLVSASLLDVGFDFPRIANARTRPGGREMLKRRREQVDAANKWIANTVFLACANLDVLVLDNIDKATVTRGQGRRIQDIQWCVEEQQKIAEVYYLY</sequence>
<dbReference type="GeneID" id="85365852"/>
<dbReference type="RefSeq" id="XP_060330084.1">
    <property type="nucleotide sequence ID" value="XM_060482304.1"/>
</dbReference>